<keyword evidence="2" id="KW-1185">Reference proteome</keyword>
<dbReference type="HOGENOM" id="CLU_3215289_0_0_7"/>
<protein>
    <submittedName>
        <fullName evidence="1">Uncharacterized protein</fullName>
    </submittedName>
</protein>
<gene>
    <name evidence="1" type="ordered locus">Dbac_0650</name>
</gene>
<name>C7LN03_DESBD</name>
<proteinExistence type="predicted"/>
<dbReference type="EMBL" id="CP001629">
    <property type="protein sequence ID" value="ACU88773.1"/>
    <property type="molecule type" value="Genomic_DNA"/>
</dbReference>
<reference evidence="1 2" key="1">
    <citation type="journal article" date="2009" name="Stand. Genomic Sci.">
        <title>Complete genome sequence of Desulfomicrobium baculatum type strain (X).</title>
        <authorList>
            <person name="Copeland A."/>
            <person name="Spring S."/>
            <person name="Goker M."/>
            <person name="Schneider S."/>
            <person name="Lapidus A."/>
            <person name="Del Rio T.G."/>
            <person name="Tice H."/>
            <person name="Cheng J.F."/>
            <person name="Chen F."/>
            <person name="Nolan M."/>
            <person name="Bruce D."/>
            <person name="Goodwin L."/>
            <person name="Pitluck S."/>
            <person name="Ivanova N."/>
            <person name="Mavrommatis K."/>
            <person name="Ovchinnikova G."/>
            <person name="Pati A."/>
            <person name="Chen A."/>
            <person name="Palaniappan K."/>
            <person name="Land M."/>
            <person name="Hauser L."/>
            <person name="Chang Y.J."/>
            <person name="Jeffries C.C."/>
            <person name="Meincke L."/>
            <person name="Sims D."/>
            <person name="Brettin T."/>
            <person name="Detter J.C."/>
            <person name="Han C."/>
            <person name="Chain P."/>
            <person name="Bristow J."/>
            <person name="Eisen J.A."/>
            <person name="Markowitz V."/>
            <person name="Hugenholtz P."/>
            <person name="Kyrpides N.C."/>
            <person name="Klenk H.P."/>
            <person name="Lucas S."/>
        </authorList>
    </citation>
    <scope>NUCLEOTIDE SEQUENCE [LARGE SCALE GENOMIC DNA]</scope>
    <source>
        <strain evidence="2">DSM 4028 / VKM B-1378 / X</strain>
    </source>
</reference>
<dbReference type="Proteomes" id="UP000002216">
    <property type="component" value="Chromosome"/>
</dbReference>
<dbReference type="KEGG" id="dba:Dbac_0650"/>
<accession>C7LN03</accession>
<sequence>MHIRVHAALWLVLALGLLSPALAGAETTILFTANSLGEFDPCPS</sequence>
<evidence type="ECO:0000313" key="1">
    <source>
        <dbReference type="EMBL" id="ACU88773.1"/>
    </source>
</evidence>
<evidence type="ECO:0000313" key="2">
    <source>
        <dbReference type="Proteomes" id="UP000002216"/>
    </source>
</evidence>
<dbReference type="AlphaFoldDB" id="C7LN03"/>
<dbReference type="STRING" id="525897.Dbac_0650"/>
<organism evidence="1 2">
    <name type="scientific">Desulfomicrobium baculatum (strain DSM 4028 / VKM B-1378 / X)</name>
    <name type="common">Desulfovibrio baculatus</name>
    <dbReference type="NCBI Taxonomy" id="525897"/>
    <lineage>
        <taxon>Bacteria</taxon>
        <taxon>Pseudomonadati</taxon>
        <taxon>Thermodesulfobacteriota</taxon>
        <taxon>Desulfovibrionia</taxon>
        <taxon>Desulfovibrionales</taxon>
        <taxon>Desulfomicrobiaceae</taxon>
        <taxon>Desulfomicrobium</taxon>
    </lineage>
</organism>